<evidence type="ECO:0000313" key="2">
    <source>
        <dbReference type="Proteomes" id="UP001459277"/>
    </source>
</evidence>
<reference evidence="1 2" key="1">
    <citation type="submission" date="2024-01" db="EMBL/GenBank/DDBJ databases">
        <title>A telomere-to-telomere, gap-free genome of sweet tea (Lithocarpus litseifolius).</title>
        <authorList>
            <person name="Zhou J."/>
        </authorList>
    </citation>
    <scope>NUCLEOTIDE SEQUENCE [LARGE SCALE GENOMIC DNA]</scope>
    <source>
        <strain evidence="1">Zhou-2022a</strain>
        <tissue evidence="1">Leaf</tissue>
    </source>
</reference>
<keyword evidence="2" id="KW-1185">Reference proteome</keyword>
<dbReference type="Proteomes" id="UP001459277">
    <property type="component" value="Unassembled WGS sequence"/>
</dbReference>
<organism evidence="1 2">
    <name type="scientific">Lithocarpus litseifolius</name>
    <dbReference type="NCBI Taxonomy" id="425828"/>
    <lineage>
        <taxon>Eukaryota</taxon>
        <taxon>Viridiplantae</taxon>
        <taxon>Streptophyta</taxon>
        <taxon>Embryophyta</taxon>
        <taxon>Tracheophyta</taxon>
        <taxon>Spermatophyta</taxon>
        <taxon>Magnoliopsida</taxon>
        <taxon>eudicotyledons</taxon>
        <taxon>Gunneridae</taxon>
        <taxon>Pentapetalae</taxon>
        <taxon>rosids</taxon>
        <taxon>fabids</taxon>
        <taxon>Fagales</taxon>
        <taxon>Fagaceae</taxon>
        <taxon>Lithocarpus</taxon>
    </lineage>
</organism>
<evidence type="ECO:0000313" key="1">
    <source>
        <dbReference type="EMBL" id="KAK9995739.1"/>
    </source>
</evidence>
<protein>
    <submittedName>
        <fullName evidence="1">Uncharacterized protein</fullName>
    </submittedName>
</protein>
<gene>
    <name evidence="1" type="ORF">SO802_020425</name>
</gene>
<proteinExistence type="predicted"/>
<sequence>MTARAAVDDAIENLERLRGEANEIAARVRAHTVVVFSNPEEAKYLAILRDFYGFNGGVTVSRGLSTDEERAAKEAAKIEGFTLK</sequence>
<comment type="caution">
    <text evidence="1">The sequence shown here is derived from an EMBL/GenBank/DDBJ whole genome shotgun (WGS) entry which is preliminary data.</text>
</comment>
<dbReference type="AlphaFoldDB" id="A0AAW2CBZ0"/>
<name>A0AAW2CBZ0_9ROSI</name>
<dbReference type="EMBL" id="JAZDWU010000007">
    <property type="protein sequence ID" value="KAK9995739.1"/>
    <property type="molecule type" value="Genomic_DNA"/>
</dbReference>
<accession>A0AAW2CBZ0</accession>